<dbReference type="AlphaFoldDB" id="A0A8H5CYM1"/>
<sequence>MSSPPISSSTSVNDDELALRKSIKKFLELKREDFVIGVIPSSEPARSAFIEALKPPGEGPWKIDEPEIETICIQRSPESTEGGRIVLAISPEFTQKFQADKVKIKNLRAWMKTSSIQRLASFGEDHAKTYAHFDALLYLHRADQPIVKSGFSLASYKEGFIQLLSGEKEMNPRGSSCSHNLRRLQLVLLTNSSTSATATAEPAESDPLLEKFKEPWSLFLRDGSSRRILPEDVSAFMATIADNEQESQIRELERAIQKAEESAPGWLQDSWSKAKRLLSSLTSAENPENLSQTIQGRFGGMAELAKKARWDAGQALITFITKKARRLLEVATRHVLIRYRKGLIGAASRGLVSMDKTKFYGEGADKKNGLEASGQEDMGIEDQSHN</sequence>
<feature type="region of interest" description="Disordered" evidence="2">
    <location>
        <begin position="363"/>
        <end position="386"/>
    </location>
</feature>
<gene>
    <name evidence="3" type="ORF">D9756_008613</name>
</gene>
<accession>A0A8H5CYM1</accession>
<protein>
    <submittedName>
        <fullName evidence="3">Uncharacterized protein</fullName>
    </submittedName>
</protein>
<keyword evidence="4" id="KW-1185">Reference proteome</keyword>
<organism evidence="3 4">
    <name type="scientific">Leucocoprinus leucothites</name>
    <dbReference type="NCBI Taxonomy" id="201217"/>
    <lineage>
        <taxon>Eukaryota</taxon>
        <taxon>Fungi</taxon>
        <taxon>Dikarya</taxon>
        <taxon>Basidiomycota</taxon>
        <taxon>Agaricomycotina</taxon>
        <taxon>Agaricomycetes</taxon>
        <taxon>Agaricomycetidae</taxon>
        <taxon>Agaricales</taxon>
        <taxon>Agaricineae</taxon>
        <taxon>Agaricaceae</taxon>
        <taxon>Leucocoprinus</taxon>
    </lineage>
</organism>
<comment type="caution">
    <text evidence="3">The sequence shown here is derived from an EMBL/GenBank/DDBJ whole genome shotgun (WGS) entry which is preliminary data.</text>
</comment>
<evidence type="ECO:0000256" key="2">
    <source>
        <dbReference type="SAM" id="MobiDB-lite"/>
    </source>
</evidence>
<reference evidence="3 4" key="1">
    <citation type="journal article" date="2020" name="ISME J.">
        <title>Uncovering the hidden diversity of litter-decomposition mechanisms in mushroom-forming fungi.</title>
        <authorList>
            <person name="Floudas D."/>
            <person name="Bentzer J."/>
            <person name="Ahren D."/>
            <person name="Johansson T."/>
            <person name="Persson P."/>
            <person name="Tunlid A."/>
        </authorList>
    </citation>
    <scope>NUCLEOTIDE SEQUENCE [LARGE SCALE GENOMIC DNA]</scope>
    <source>
        <strain evidence="3 4">CBS 146.42</strain>
    </source>
</reference>
<evidence type="ECO:0000313" key="4">
    <source>
        <dbReference type="Proteomes" id="UP000559027"/>
    </source>
</evidence>
<dbReference type="EMBL" id="JAACJO010000014">
    <property type="protein sequence ID" value="KAF5350449.1"/>
    <property type="molecule type" value="Genomic_DNA"/>
</dbReference>
<name>A0A8H5CYM1_9AGAR</name>
<evidence type="ECO:0000313" key="3">
    <source>
        <dbReference type="EMBL" id="KAF5350449.1"/>
    </source>
</evidence>
<feature type="coiled-coil region" evidence="1">
    <location>
        <begin position="242"/>
        <end position="269"/>
    </location>
</feature>
<evidence type="ECO:0000256" key="1">
    <source>
        <dbReference type="SAM" id="Coils"/>
    </source>
</evidence>
<proteinExistence type="predicted"/>
<dbReference type="Proteomes" id="UP000559027">
    <property type="component" value="Unassembled WGS sequence"/>
</dbReference>
<keyword evidence="1" id="KW-0175">Coiled coil</keyword>